<evidence type="ECO:0000313" key="2">
    <source>
        <dbReference type="Proteomes" id="UP000295554"/>
    </source>
</evidence>
<dbReference type="Pfam" id="PF10722">
    <property type="entry name" value="YbjN"/>
    <property type="match status" value="1"/>
</dbReference>
<dbReference type="InterPro" id="IPR019660">
    <property type="entry name" value="Put_sensory_transdc_reg_YbjN"/>
</dbReference>
<keyword evidence="2" id="KW-1185">Reference proteome</keyword>
<reference evidence="1 2" key="1">
    <citation type="submission" date="2019-03" db="EMBL/GenBank/DDBJ databases">
        <title>Seongchinamella monodicae gen. nov., sp. nov., a novel member of the Gammaproteobacteria isolated from a tidal mudflat of beach.</title>
        <authorList>
            <person name="Yang H.G."/>
            <person name="Kang J.W."/>
            <person name="Lee S.D."/>
        </authorList>
    </citation>
    <scope>NUCLEOTIDE SEQUENCE [LARGE SCALE GENOMIC DNA]</scope>
    <source>
        <strain evidence="1 2">GH4-78</strain>
    </source>
</reference>
<comment type="caution">
    <text evidence="1">The sequence shown here is derived from an EMBL/GenBank/DDBJ whole genome shotgun (WGS) entry which is preliminary data.</text>
</comment>
<gene>
    <name evidence="1" type="ORF">E2F43_11405</name>
</gene>
<dbReference type="AlphaFoldDB" id="A0A4V2ZXC3"/>
<sequence length="156" mass="17139">MTAPVALNRSIIEGWLDEARVEYYTCDRCEGLHLQSLQDIEGIIDSRLFLEPWGLLLTTELEIRPMALLPLAADLGRLNMDYPALKLFQDVVDDATPQLVIAGTQLAAAGLTLEQFATFVATTVAATRQVSNECRQLNYLFAEASPGEHPGPTAIH</sequence>
<evidence type="ECO:0000313" key="1">
    <source>
        <dbReference type="EMBL" id="TDG14084.1"/>
    </source>
</evidence>
<dbReference type="RefSeq" id="WP_133212695.1">
    <property type="nucleotide sequence ID" value="NZ_SMSE01000002.1"/>
</dbReference>
<accession>A0A4V2ZXC3</accession>
<dbReference type="Proteomes" id="UP000295554">
    <property type="component" value="Unassembled WGS sequence"/>
</dbReference>
<name>A0A4V2ZXC3_9GAMM</name>
<dbReference type="OrthoDB" id="6398515at2"/>
<proteinExistence type="predicted"/>
<protein>
    <submittedName>
        <fullName evidence="1">YbjN domain-containing protein</fullName>
    </submittedName>
</protein>
<organism evidence="1 2">
    <name type="scientific">Seongchinamella unica</name>
    <dbReference type="NCBI Taxonomy" id="2547392"/>
    <lineage>
        <taxon>Bacteria</taxon>
        <taxon>Pseudomonadati</taxon>
        <taxon>Pseudomonadota</taxon>
        <taxon>Gammaproteobacteria</taxon>
        <taxon>Cellvibrionales</taxon>
        <taxon>Halieaceae</taxon>
        <taxon>Seongchinamella</taxon>
    </lineage>
</organism>
<dbReference type="EMBL" id="SMSE01000002">
    <property type="protein sequence ID" value="TDG14084.1"/>
    <property type="molecule type" value="Genomic_DNA"/>
</dbReference>